<evidence type="ECO:0000313" key="4">
    <source>
        <dbReference type="Proteomes" id="UP001456224"/>
    </source>
</evidence>
<dbReference type="EMBL" id="CP148753">
    <property type="protein sequence ID" value="WXR76586.1"/>
    <property type="molecule type" value="Genomic_DNA"/>
</dbReference>
<protein>
    <submittedName>
        <fullName evidence="3">Anti-CBASS Acb1 family protein</fullName>
    </submittedName>
</protein>
<reference evidence="3 4" key="1">
    <citation type="submission" date="2024-03" db="EMBL/GenBank/DDBJ databases">
        <title>Reference genomes for the five species model microbial community.</title>
        <authorList>
            <person name="Padfield D."/>
        </authorList>
    </citation>
    <scope>NUCLEOTIDE SEQUENCE [LARGE SCALE GENOMIC DNA]</scope>
    <source>
        <strain evidence="3 4">AB1</strain>
    </source>
</reference>
<proteinExistence type="predicted"/>
<dbReference type="InterPro" id="IPR024459">
    <property type="entry name" value="Acb1-like_N"/>
</dbReference>
<dbReference type="RefSeq" id="WP_338881559.1">
    <property type="nucleotide sequence ID" value="NZ_CP148753.1"/>
</dbReference>
<evidence type="ECO:0000313" key="3">
    <source>
        <dbReference type="EMBL" id="WXR76586.1"/>
    </source>
</evidence>
<name>A0ABZ2S6M7_9BURK</name>
<keyword evidence="4" id="KW-1185">Reference proteome</keyword>
<accession>A0ABZ2S6M7</accession>
<organism evidence="3 4">
    <name type="scientific">Achromobacter veterisilvae</name>
    <dbReference type="NCBI Taxonomy" id="2069367"/>
    <lineage>
        <taxon>Bacteria</taxon>
        <taxon>Pseudomonadati</taxon>
        <taxon>Pseudomonadota</taxon>
        <taxon>Betaproteobacteria</taxon>
        <taxon>Burkholderiales</taxon>
        <taxon>Alcaligenaceae</taxon>
        <taxon>Achromobacter</taxon>
    </lineage>
</organism>
<feature type="domain" description="Anti-CBASS protein Acb1-like N-terminal" evidence="2">
    <location>
        <begin position="56"/>
        <end position="404"/>
    </location>
</feature>
<dbReference type="Pfam" id="PF06381">
    <property type="entry name" value="Phage_portal_3"/>
    <property type="match status" value="1"/>
</dbReference>
<feature type="compositionally biased region" description="Acidic residues" evidence="1">
    <location>
        <begin position="435"/>
        <end position="446"/>
    </location>
</feature>
<evidence type="ECO:0000259" key="2">
    <source>
        <dbReference type="Pfam" id="PF06381"/>
    </source>
</evidence>
<gene>
    <name evidence="3" type="ORF">WHX56_14145</name>
</gene>
<dbReference type="Proteomes" id="UP001456224">
    <property type="component" value="Chromosome"/>
</dbReference>
<evidence type="ECO:0000256" key="1">
    <source>
        <dbReference type="SAM" id="MobiDB-lite"/>
    </source>
</evidence>
<sequence length="461" mass="51048">MTDKLQLAVNHALDDLRTARARMGLLNPGGLGLDQKRSMAWCEYGFPENVSYDMLFNLYKRGGIAHGVVNKLAGHCWKTPPEVIQGGKDERSKQETAWEKEASAVLTPSMWRQFADADRRRLVGRYAGIILRLRDNQEWDQPVQGGAKALAGVIVSWASALTVAEWETDTKSDAYGKPKMWQYVEAGISGQPARNVRIHADRVFTLGDYSADAIGFLEPPYNAFVSLEKVEGGSGEAFLKNAARQVAVNFDKEVDLRSIASAYGVKVEELQERFNDAAREINRGNDTMLITQGASVEPLVSQVPDPQPTYNINLQTVCASIDVPSRIVVGNQQGERASTEDQKYLNARCQSRRTNELSFEIHDFVTHLIRIGVLKAQTEYSVIWDDLNEATPADKMASAKLMSEVNTAAIGTGEQVFDTNEIRTAAGFEPRDEADPLPDDDEDEDGPGANPADEPRRSDRR</sequence>
<feature type="region of interest" description="Disordered" evidence="1">
    <location>
        <begin position="418"/>
        <end position="461"/>
    </location>
</feature>